<reference evidence="2" key="1">
    <citation type="journal article" date="2021" name="G3 (Bethesda)">
        <title>Genome and transcriptome analysis of the beet armyworm Spodoptera exigua reveals targets for pest control. .</title>
        <authorList>
            <person name="Simon S."/>
            <person name="Breeschoten T."/>
            <person name="Jansen H.J."/>
            <person name="Dirks R.P."/>
            <person name="Schranz M.E."/>
            <person name="Ros V.I.D."/>
        </authorList>
    </citation>
    <scope>NUCLEOTIDE SEQUENCE</scope>
    <source>
        <strain evidence="2">TB_SE_WUR_2020</strain>
    </source>
</reference>
<comment type="caution">
    <text evidence="2">The sequence shown here is derived from an EMBL/GenBank/DDBJ whole genome shotgun (WGS) entry which is preliminary data.</text>
</comment>
<sequence>MCSESLPKEFEKTTEVLPFPKYGLSSMEEFRKAEEEVHHHEWLKKAGLTSEEIKLYQENEAGLLDQRKKIESGVLKDKLEEIYNKINNTHNETKSHTVTSQTEQPSTSSTPENLIERLQQKPITFYPEGHPMNELKQLEGNLFGHMKNDIMPLTKRRKLLRRLQRKKERLQHDNPFNIAAIPSTSRVDRPGSLWDMREMPRLIPHTITSKDQEANAMGPHFRAMYTVRNNKILRLEPVQREQEEYRAVDIVMPINDAEANLLEGTKMTVDDIRKIDRFKDWTPGTPSKVSSFWGFRALMDVLPLPVVQVYVYHLCRSPDLHGRWGREAPTRNATVVAGAASSHDVGAIVPPDLPGRASIEKELKRRRGRPSPVDYVWAGKDKSQFHLITPYYYHPQRREYISLDLTKEVVVGGGHRCIMVVVLRAVAFEIRLSAV</sequence>
<accession>A0A922MW35</accession>
<dbReference type="Proteomes" id="UP000814243">
    <property type="component" value="Unassembled WGS sequence"/>
</dbReference>
<evidence type="ECO:0000313" key="2">
    <source>
        <dbReference type="EMBL" id="KAH9643812.1"/>
    </source>
</evidence>
<feature type="region of interest" description="Disordered" evidence="1">
    <location>
        <begin position="87"/>
        <end position="112"/>
    </location>
</feature>
<protein>
    <submittedName>
        <fullName evidence="2">Uncharacterized protein</fullName>
    </submittedName>
</protein>
<gene>
    <name evidence="2" type="ORF">HF086_002310</name>
</gene>
<dbReference type="AlphaFoldDB" id="A0A922MW35"/>
<feature type="compositionally biased region" description="Low complexity" evidence="1">
    <location>
        <begin position="99"/>
        <end position="112"/>
    </location>
</feature>
<dbReference type="EMBL" id="JACEFF010000112">
    <property type="protein sequence ID" value="KAH9643812.1"/>
    <property type="molecule type" value="Genomic_DNA"/>
</dbReference>
<evidence type="ECO:0000313" key="3">
    <source>
        <dbReference type="Proteomes" id="UP000814243"/>
    </source>
</evidence>
<name>A0A922MW35_SPOEX</name>
<proteinExistence type="predicted"/>
<organism evidence="2 3">
    <name type="scientific">Spodoptera exigua</name>
    <name type="common">Beet armyworm</name>
    <name type="synonym">Noctua fulgens</name>
    <dbReference type="NCBI Taxonomy" id="7107"/>
    <lineage>
        <taxon>Eukaryota</taxon>
        <taxon>Metazoa</taxon>
        <taxon>Ecdysozoa</taxon>
        <taxon>Arthropoda</taxon>
        <taxon>Hexapoda</taxon>
        <taxon>Insecta</taxon>
        <taxon>Pterygota</taxon>
        <taxon>Neoptera</taxon>
        <taxon>Endopterygota</taxon>
        <taxon>Lepidoptera</taxon>
        <taxon>Glossata</taxon>
        <taxon>Ditrysia</taxon>
        <taxon>Noctuoidea</taxon>
        <taxon>Noctuidae</taxon>
        <taxon>Amphipyrinae</taxon>
        <taxon>Spodoptera</taxon>
    </lineage>
</organism>
<evidence type="ECO:0000256" key="1">
    <source>
        <dbReference type="SAM" id="MobiDB-lite"/>
    </source>
</evidence>